<feature type="chain" id="PRO_5020450067" evidence="2">
    <location>
        <begin position="21"/>
        <end position="236"/>
    </location>
</feature>
<dbReference type="AlphaFoldDB" id="A0A4R7S6S3"/>
<organism evidence="3 4">
    <name type="scientific">Prosthecobacter fusiformis</name>
    <dbReference type="NCBI Taxonomy" id="48464"/>
    <lineage>
        <taxon>Bacteria</taxon>
        <taxon>Pseudomonadati</taxon>
        <taxon>Verrucomicrobiota</taxon>
        <taxon>Verrucomicrobiia</taxon>
        <taxon>Verrucomicrobiales</taxon>
        <taxon>Verrucomicrobiaceae</taxon>
        <taxon>Prosthecobacter</taxon>
    </lineage>
</organism>
<reference evidence="3 4" key="1">
    <citation type="submission" date="2019-03" db="EMBL/GenBank/DDBJ databases">
        <title>Genomic Encyclopedia of Archaeal and Bacterial Type Strains, Phase II (KMG-II): from individual species to whole genera.</title>
        <authorList>
            <person name="Goeker M."/>
        </authorList>
    </citation>
    <scope>NUCLEOTIDE SEQUENCE [LARGE SCALE GENOMIC DNA]</scope>
    <source>
        <strain evidence="3 4">ATCC 25309</strain>
    </source>
</reference>
<protein>
    <submittedName>
        <fullName evidence="3">Uncharacterized protein</fullName>
    </submittedName>
</protein>
<sequence length="236" mass="25623">MKNFIHFLSLVILTTASLQAEELPPLTDPDLPQPLDLGYAEDLVTHSPFTRSVNLEESLQLTSISYVNGRPVATVLNKATNERILVFEEPNALGWRLTGAVAGTDLTNTQVEMMVGPELLVMHYHQSSPGTEMAGSPKARLAGKSSGKKEGGKLSVSSLLGDDGRELYGSLSSDARSKFKKIIHEQMTKKPDMTKEQSSAYAQKIYAKIKENDRPSGTPSPKSPKSAKPSKKKQGA</sequence>
<comment type="caution">
    <text evidence="3">The sequence shown here is derived from an EMBL/GenBank/DDBJ whole genome shotgun (WGS) entry which is preliminary data.</text>
</comment>
<feature type="region of interest" description="Disordered" evidence="1">
    <location>
        <begin position="127"/>
        <end position="159"/>
    </location>
</feature>
<evidence type="ECO:0000313" key="3">
    <source>
        <dbReference type="EMBL" id="TDU73268.1"/>
    </source>
</evidence>
<keyword evidence="2" id="KW-0732">Signal</keyword>
<feature type="compositionally biased region" description="Basic and acidic residues" evidence="1">
    <location>
        <begin position="182"/>
        <end position="195"/>
    </location>
</feature>
<dbReference type="Proteomes" id="UP000295662">
    <property type="component" value="Unassembled WGS sequence"/>
</dbReference>
<feature type="region of interest" description="Disordered" evidence="1">
    <location>
        <begin position="182"/>
        <end position="236"/>
    </location>
</feature>
<keyword evidence="4" id="KW-1185">Reference proteome</keyword>
<evidence type="ECO:0000313" key="4">
    <source>
        <dbReference type="Proteomes" id="UP000295662"/>
    </source>
</evidence>
<evidence type="ECO:0000256" key="2">
    <source>
        <dbReference type="SAM" id="SignalP"/>
    </source>
</evidence>
<dbReference type="RefSeq" id="WP_133794656.1">
    <property type="nucleotide sequence ID" value="NZ_SOCA01000002.1"/>
</dbReference>
<dbReference type="EMBL" id="SOCA01000002">
    <property type="protein sequence ID" value="TDU73268.1"/>
    <property type="molecule type" value="Genomic_DNA"/>
</dbReference>
<feature type="compositionally biased region" description="Low complexity" evidence="1">
    <location>
        <begin position="215"/>
        <end position="227"/>
    </location>
</feature>
<dbReference type="OrthoDB" id="192287at2"/>
<evidence type="ECO:0000256" key="1">
    <source>
        <dbReference type="SAM" id="MobiDB-lite"/>
    </source>
</evidence>
<accession>A0A4R7S6S3</accession>
<proteinExistence type="predicted"/>
<name>A0A4R7S6S3_9BACT</name>
<feature type="signal peptide" evidence="2">
    <location>
        <begin position="1"/>
        <end position="20"/>
    </location>
</feature>
<gene>
    <name evidence="3" type="ORF">EI77_01737</name>
</gene>